<dbReference type="OrthoDB" id="4457504at2"/>
<evidence type="ECO:0000259" key="1">
    <source>
        <dbReference type="Pfam" id="PF13460"/>
    </source>
</evidence>
<dbReference type="InterPro" id="IPR036291">
    <property type="entry name" value="NAD(P)-bd_dom_sf"/>
</dbReference>
<organism evidence="2 3">
    <name type="scientific">Thermostaphylospora chromogena</name>
    <dbReference type="NCBI Taxonomy" id="35622"/>
    <lineage>
        <taxon>Bacteria</taxon>
        <taxon>Bacillati</taxon>
        <taxon>Actinomycetota</taxon>
        <taxon>Actinomycetes</taxon>
        <taxon>Streptosporangiales</taxon>
        <taxon>Thermomonosporaceae</taxon>
        <taxon>Thermostaphylospora</taxon>
    </lineage>
</organism>
<dbReference type="Proteomes" id="UP000217103">
    <property type="component" value="Unassembled WGS sequence"/>
</dbReference>
<dbReference type="Gene3D" id="3.40.50.720">
    <property type="entry name" value="NAD(P)-binding Rossmann-like Domain"/>
    <property type="match status" value="1"/>
</dbReference>
<accession>A0A1H1EUH3</accession>
<dbReference type="STRING" id="35622.SAMN04489764_2638"/>
<proteinExistence type="predicted"/>
<protein>
    <submittedName>
        <fullName evidence="2">Uncharacterized conserved protein YbjT, contains NAD(P)-binding and DUF2867 domains</fullName>
    </submittedName>
</protein>
<evidence type="ECO:0000313" key="2">
    <source>
        <dbReference type="EMBL" id="SDQ92385.1"/>
    </source>
</evidence>
<dbReference type="Gene3D" id="3.90.25.10">
    <property type="entry name" value="UDP-galactose 4-epimerase, domain 1"/>
    <property type="match status" value="1"/>
</dbReference>
<dbReference type="RefSeq" id="WP_131815527.1">
    <property type="nucleotide sequence ID" value="NZ_FNKK01000002.1"/>
</dbReference>
<dbReference type="InterPro" id="IPR016040">
    <property type="entry name" value="NAD(P)-bd_dom"/>
</dbReference>
<dbReference type="Pfam" id="PF13460">
    <property type="entry name" value="NAD_binding_10"/>
    <property type="match status" value="1"/>
</dbReference>
<dbReference type="PANTHER" id="PTHR43162:SF1">
    <property type="entry name" value="PRESTALK A DIFFERENTIATION PROTEIN A"/>
    <property type="match status" value="1"/>
</dbReference>
<reference evidence="2 3" key="1">
    <citation type="submission" date="2016-10" db="EMBL/GenBank/DDBJ databases">
        <authorList>
            <person name="de Groot N.N."/>
        </authorList>
    </citation>
    <scope>NUCLEOTIDE SEQUENCE [LARGE SCALE GENOMIC DNA]</scope>
    <source>
        <strain evidence="2 3">DSM 43794</strain>
    </source>
</reference>
<dbReference type="EMBL" id="FNKK01000002">
    <property type="protein sequence ID" value="SDQ92385.1"/>
    <property type="molecule type" value="Genomic_DNA"/>
</dbReference>
<dbReference type="AlphaFoldDB" id="A0A1H1EUH3"/>
<dbReference type="InterPro" id="IPR051604">
    <property type="entry name" value="Ergot_Alk_Oxidoreductase"/>
</dbReference>
<keyword evidence="3" id="KW-1185">Reference proteome</keyword>
<dbReference type="SUPFAM" id="SSF51735">
    <property type="entry name" value="NAD(P)-binding Rossmann-fold domains"/>
    <property type="match status" value="1"/>
</dbReference>
<name>A0A1H1EUH3_9ACTN</name>
<sequence>MTTLVMGATGAIGRALVAELLSRGQSVAALTRDAGRATGLPGGVEVRQGDFRRPQTLKRALEGVERVYMLADPDVAHTVAESLRQAGVKRIVAVVSAVLDERDARGRVRNVIEDAVRGSGAEWTILRPRAFASNAVTWWSRTIRLHRGVHWVYPQARLSPIREADVAAVAAAALTEDGHAGRTYMLTGPESLTQAEQVEIIGRAIGAEISYHEIPREQAEEVLGDHGIPAEIIRKLLDTLEAAVDTDAQVTSTVQQVTNRPARTFARWAAEHVNDFR</sequence>
<feature type="domain" description="NAD(P)-binding" evidence="1">
    <location>
        <begin position="7"/>
        <end position="176"/>
    </location>
</feature>
<dbReference type="PANTHER" id="PTHR43162">
    <property type="match status" value="1"/>
</dbReference>
<gene>
    <name evidence="2" type="ORF">SAMN04489764_2638</name>
</gene>
<evidence type="ECO:0000313" key="3">
    <source>
        <dbReference type="Proteomes" id="UP000217103"/>
    </source>
</evidence>